<proteinExistence type="predicted"/>
<dbReference type="AlphaFoldDB" id="A0A5B2VH73"/>
<reference evidence="2 3" key="2">
    <citation type="submission" date="2019-09" db="EMBL/GenBank/DDBJ databases">
        <authorList>
            <person name="Jin C."/>
        </authorList>
    </citation>
    <scope>NUCLEOTIDE SEQUENCE [LARGE SCALE GENOMIC DNA]</scope>
    <source>
        <strain evidence="2 3">BN140002</strain>
    </source>
</reference>
<evidence type="ECO:0000313" key="2">
    <source>
        <dbReference type="EMBL" id="KAA2237702.1"/>
    </source>
</evidence>
<dbReference type="Proteomes" id="UP000323142">
    <property type="component" value="Unassembled WGS sequence"/>
</dbReference>
<name>A0A5B2VH73_9HYPH</name>
<evidence type="ECO:0000313" key="3">
    <source>
        <dbReference type="Proteomes" id="UP000323142"/>
    </source>
</evidence>
<accession>A0A5B2VH73</accession>
<gene>
    <name evidence="2" type="ORF">F0L46_08465</name>
</gene>
<feature type="coiled-coil region" evidence="1">
    <location>
        <begin position="100"/>
        <end position="127"/>
    </location>
</feature>
<comment type="caution">
    <text evidence="2">The sequence shown here is derived from an EMBL/GenBank/DDBJ whole genome shotgun (WGS) entry which is preliminary data.</text>
</comment>
<organism evidence="2 3">
    <name type="scientific">Salinarimonas soli</name>
    <dbReference type="NCBI Taxonomy" id="1638099"/>
    <lineage>
        <taxon>Bacteria</taxon>
        <taxon>Pseudomonadati</taxon>
        <taxon>Pseudomonadota</taxon>
        <taxon>Alphaproteobacteria</taxon>
        <taxon>Hyphomicrobiales</taxon>
        <taxon>Salinarimonadaceae</taxon>
        <taxon>Salinarimonas</taxon>
    </lineage>
</organism>
<keyword evidence="1" id="KW-0175">Coiled coil</keyword>
<protein>
    <submittedName>
        <fullName evidence="2">Uncharacterized protein</fullName>
    </submittedName>
</protein>
<evidence type="ECO:0000256" key="1">
    <source>
        <dbReference type="SAM" id="Coils"/>
    </source>
</evidence>
<keyword evidence="3" id="KW-1185">Reference proteome</keyword>
<reference evidence="2 3" key="1">
    <citation type="submission" date="2019-09" db="EMBL/GenBank/DDBJ databases">
        <title>Salinarimonas rosea gen. nov., sp. nov., a new member of the a-2 subgroup of the Proteobacteria.</title>
        <authorList>
            <person name="Liu J."/>
        </authorList>
    </citation>
    <scope>NUCLEOTIDE SEQUENCE [LARGE SCALE GENOMIC DNA]</scope>
    <source>
        <strain evidence="2 3">BN140002</strain>
    </source>
</reference>
<dbReference type="EMBL" id="VUOA01000018">
    <property type="protein sequence ID" value="KAA2237702.1"/>
    <property type="molecule type" value="Genomic_DNA"/>
</dbReference>
<dbReference type="RefSeq" id="WP_149816656.1">
    <property type="nucleotide sequence ID" value="NZ_VUOA01000018.1"/>
</dbReference>
<sequence>MTELKPYDPKRFTRPVPITRQYEVLKHWTPHAKRWWCYLEGIFASSPTAISMWSWWDLDAAFEDMVPVFRDVGRLARRLGDNDARELLSTLADLGAHAGAGRLRSLISELQVEASRLKAEQAERTREAAE</sequence>